<dbReference type="EMBL" id="JAHRIP010023986">
    <property type="protein sequence ID" value="MEQ2289637.1"/>
    <property type="molecule type" value="Genomic_DNA"/>
</dbReference>
<evidence type="ECO:0000313" key="2">
    <source>
        <dbReference type="EMBL" id="MEQ2289637.1"/>
    </source>
</evidence>
<sequence length="107" mass="12328">MCLCMHANVSECPLYGNDMNYSLLTDEEAFRLPGVELRRMPHLYLQALSVSSTFPIHLLYTFVIILIDLVVDATKMLFLKYSFCRASFISVCLILLNWMKNHESSCI</sequence>
<protein>
    <submittedName>
        <fullName evidence="2">Uncharacterized protein</fullName>
    </submittedName>
</protein>
<proteinExistence type="predicted"/>
<feature type="transmembrane region" description="Helical" evidence="1">
    <location>
        <begin position="43"/>
        <end position="71"/>
    </location>
</feature>
<accession>A0ABV0Y7M7</accession>
<evidence type="ECO:0000256" key="1">
    <source>
        <dbReference type="SAM" id="Phobius"/>
    </source>
</evidence>
<name>A0ABV0Y7M7_9TELE</name>
<reference evidence="2 3" key="1">
    <citation type="submission" date="2021-06" db="EMBL/GenBank/DDBJ databases">
        <authorList>
            <person name="Palmer J.M."/>
        </authorList>
    </citation>
    <scope>NUCLEOTIDE SEQUENCE [LARGE SCALE GENOMIC DNA]</scope>
    <source>
        <strain evidence="2 3">AS_MEX2019</strain>
        <tissue evidence="2">Muscle</tissue>
    </source>
</reference>
<keyword evidence="1" id="KW-1133">Transmembrane helix</keyword>
<evidence type="ECO:0000313" key="3">
    <source>
        <dbReference type="Proteomes" id="UP001469553"/>
    </source>
</evidence>
<dbReference type="Proteomes" id="UP001469553">
    <property type="component" value="Unassembled WGS sequence"/>
</dbReference>
<organism evidence="2 3">
    <name type="scientific">Ameca splendens</name>
    <dbReference type="NCBI Taxonomy" id="208324"/>
    <lineage>
        <taxon>Eukaryota</taxon>
        <taxon>Metazoa</taxon>
        <taxon>Chordata</taxon>
        <taxon>Craniata</taxon>
        <taxon>Vertebrata</taxon>
        <taxon>Euteleostomi</taxon>
        <taxon>Actinopterygii</taxon>
        <taxon>Neopterygii</taxon>
        <taxon>Teleostei</taxon>
        <taxon>Neoteleostei</taxon>
        <taxon>Acanthomorphata</taxon>
        <taxon>Ovalentaria</taxon>
        <taxon>Atherinomorphae</taxon>
        <taxon>Cyprinodontiformes</taxon>
        <taxon>Goodeidae</taxon>
        <taxon>Ameca</taxon>
    </lineage>
</organism>
<comment type="caution">
    <text evidence="2">The sequence shown here is derived from an EMBL/GenBank/DDBJ whole genome shotgun (WGS) entry which is preliminary data.</text>
</comment>
<keyword evidence="3" id="KW-1185">Reference proteome</keyword>
<feature type="transmembrane region" description="Helical" evidence="1">
    <location>
        <begin position="78"/>
        <end position="99"/>
    </location>
</feature>
<gene>
    <name evidence="2" type="ORF">AMECASPLE_035219</name>
</gene>
<keyword evidence="1" id="KW-0812">Transmembrane</keyword>
<keyword evidence="1" id="KW-0472">Membrane</keyword>